<keyword evidence="2" id="KW-0723">Serine/threonine-protein kinase</keyword>
<dbReference type="GO" id="GO:0004674">
    <property type="term" value="F:protein serine/threonine kinase activity"/>
    <property type="evidence" value="ECO:0007669"/>
    <property type="project" value="UniProtKB-KW"/>
</dbReference>
<keyword evidence="9 13" id="KW-1133">Transmembrane helix</keyword>
<accession>A0A835LR87</accession>
<dbReference type="PANTHER" id="PTHR47989:SF62">
    <property type="entry name" value="OS05G0423500 PROTEIN"/>
    <property type="match status" value="1"/>
</dbReference>
<keyword evidence="8 12" id="KW-0067">ATP-binding</keyword>
<evidence type="ECO:0000256" key="14">
    <source>
        <dbReference type="SAM" id="SignalP"/>
    </source>
</evidence>
<dbReference type="PROSITE" id="PS00107">
    <property type="entry name" value="PROTEIN_KINASE_ATP"/>
    <property type="match status" value="1"/>
</dbReference>
<dbReference type="CDD" id="cd14066">
    <property type="entry name" value="STKc_IRAK"/>
    <property type="match status" value="1"/>
</dbReference>
<evidence type="ECO:0000259" key="15">
    <source>
        <dbReference type="PROSITE" id="PS50011"/>
    </source>
</evidence>
<keyword evidence="3" id="KW-0808">Transferase</keyword>
<keyword evidence="10 13" id="KW-0472">Membrane</keyword>
<protein>
    <recommendedName>
        <fullName evidence="15">Protein kinase domain-containing protein</fullName>
    </recommendedName>
</protein>
<dbReference type="InterPro" id="IPR017441">
    <property type="entry name" value="Protein_kinase_ATP_BS"/>
</dbReference>
<evidence type="ECO:0000256" key="2">
    <source>
        <dbReference type="ARBA" id="ARBA00022527"/>
    </source>
</evidence>
<dbReference type="EMBL" id="JADFTS010000007">
    <property type="protein sequence ID" value="KAF9596606.1"/>
    <property type="molecule type" value="Genomic_DNA"/>
</dbReference>
<dbReference type="Gene3D" id="1.10.510.10">
    <property type="entry name" value="Transferase(Phosphotransferase) domain 1"/>
    <property type="match status" value="1"/>
</dbReference>
<dbReference type="SMART" id="SM00220">
    <property type="entry name" value="S_TKc"/>
    <property type="match status" value="1"/>
</dbReference>
<organism evidence="16 17">
    <name type="scientific">Coptis chinensis</name>
    <dbReference type="NCBI Taxonomy" id="261450"/>
    <lineage>
        <taxon>Eukaryota</taxon>
        <taxon>Viridiplantae</taxon>
        <taxon>Streptophyta</taxon>
        <taxon>Embryophyta</taxon>
        <taxon>Tracheophyta</taxon>
        <taxon>Spermatophyta</taxon>
        <taxon>Magnoliopsida</taxon>
        <taxon>Ranunculales</taxon>
        <taxon>Ranunculaceae</taxon>
        <taxon>Coptidoideae</taxon>
        <taxon>Coptis</taxon>
    </lineage>
</organism>
<dbReference type="FunFam" id="3.30.200.20:FF:000039">
    <property type="entry name" value="receptor-like protein kinase FERONIA"/>
    <property type="match status" value="1"/>
</dbReference>
<dbReference type="InterPro" id="IPR024788">
    <property type="entry name" value="Malectin-like_Carb-bd_dom"/>
</dbReference>
<dbReference type="AlphaFoldDB" id="A0A835LR87"/>
<evidence type="ECO:0000256" key="8">
    <source>
        <dbReference type="ARBA" id="ARBA00022840"/>
    </source>
</evidence>
<dbReference type="InterPro" id="IPR001245">
    <property type="entry name" value="Ser-Thr/Tyr_kinase_cat_dom"/>
</dbReference>
<gene>
    <name evidence="16" type="ORF">IFM89_012729</name>
</gene>
<evidence type="ECO:0000313" key="16">
    <source>
        <dbReference type="EMBL" id="KAF9596606.1"/>
    </source>
</evidence>
<keyword evidence="4 13" id="KW-0812">Transmembrane</keyword>
<comment type="caution">
    <text evidence="16">The sequence shown here is derived from an EMBL/GenBank/DDBJ whole genome shotgun (WGS) entry which is preliminary data.</text>
</comment>
<feature type="binding site" evidence="12">
    <location>
        <position position="524"/>
    </location>
    <ligand>
        <name>ATP</name>
        <dbReference type="ChEBI" id="CHEBI:30616"/>
    </ligand>
</feature>
<dbReference type="FunFam" id="2.60.120.430:FF:000001">
    <property type="entry name" value="Receptor-like protein kinase FERONIA"/>
    <property type="match status" value="1"/>
</dbReference>
<evidence type="ECO:0000256" key="7">
    <source>
        <dbReference type="ARBA" id="ARBA00022777"/>
    </source>
</evidence>
<evidence type="ECO:0000256" key="11">
    <source>
        <dbReference type="ARBA" id="ARBA00023180"/>
    </source>
</evidence>
<evidence type="ECO:0000256" key="6">
    <source>
        <dbReference type="ARBA" id="ARBA00022741"/>
    </source>
</evidence>
<proteinExistence type="predicted"/>
<reference evidence="16 17" key="1">
    <citation type="submission" date="2020-10" db="EMBL/GenBank/DDBJ databases">
        <title>The Coptis chinensis genome and diversification of protoberbering-type alkaloids.</title>
        <authorList>
            <person name="Wang B."/>
            <person name="Shu S."/>
            <person name="Song C."/>
            <person name="Liu Y."/>
        </authorList>
    </citation>
    <scope>NUCLEOTIDE SEQUENCE [LARGE SCALE GENOMIC DNA]</scope>
    <source>
        <strain evidence="16">HL-2020</strain>
        <tissue evidence="16">Leaf</tissue>
    </source>
</reference>
<dbReference type="InterPro" id="IPR008271">
    <property type="entry name" value="Ser/Thr_kinase_AS"/>
</dbReference>
<evidence type="ECO:0000256" key="4">
    <source>
        <dbReference type="ARBA" id="ARBA00022692"/>
    </source>
</evidence>
<dbReference type="InterPro" id="IPR011009">
    <property type="entry name" value="Kinase-like_dom_sf"/>
</dbReference>
<dbReference type="OrthoDB" id="4062651at2759"/>
<feature type="signal peptide" evidence="14">
    <location>
        <begin position="1"/>
        <end position="21"/>
    </location>
</feature>
<evidence type="ECO:0000256" key="12">
    <source>
        <dbReference type="PROSITE-ProRule" id="PRU10141"/>
    </source>
</evidence>
<comment type="subcellular location">
    <subcellularLocation>
        <location evidence="1">Membrane</location>
        <topology evidence="1">Single-pass membrane protein</topology>
    </subcellularLocation>
</comment>
<dbReference type="Gene3D" id="2.60.120.430">
    <property type="entry name" value="Galactose-binding lectin"/>
    <property type="match status" value="2"/>
</dbReference>
<dbReference type="Pfam" id="PF07714">
    <property type="entry name" value="PK_Tyr_Ser-Thr"/>
    <property type="match status" value="1"/>
</dbReference>
<feature type="domain" description="Protein kinase" evidence="15">
    <location>
        <begin position="496"/>
        <end position="769"/>
    </location>
</feature>
<keyword evidence="6 12" id="KW-0547">Nucleotide-binding</keyword>
<dbReference type="GO" id="GO:0016020">
    <property type="term" value="C:membrane"/>
    <property type="evidence" value="ECO:0007669"/>
    <property type="project" value="UniProtKB-SubCell"/>
</dbReference>
<dbReference type="Gene3D" id="3.30.200.20">
    <property type="entry name" value="Phosphorylase Kinase, domain 1"/>
    <property type="match status" value="1"/>
</dbReference>
<feature type="chain" id="PRO_5032490020" description="Protein kinase domain-containing protein" evidence="14">
    <location>
        <begin position="22"/>
        <end position="832"/>
    </location>
</feature>
<keyword evidence="5 14" id="KW-0732">Signal</keyword>
<evidence type="ECO:0000256" key="10">
    <source>
        <dbReference type="ARBA" id="ARBA00023136"/>
    </source>
</evidence>
<keyword evidence="7" id="KW-0418">Kinase</keyword>
<name>A0A835LR87_9MAGN</name>
<dbReference type="SUPFAM" id="SSF56112">
    <property type="entry name" value="Protein kinase-like (PK-like)"/>
    <property type="match status" value="1"/>
</dbReference>
<evidence type="ECO:0000256" key="3">
    <source>
        <dbReference type="ARBA" id="ARBA00022679"/>
    </source>
</evidence>
<dbReference type="PANTHER" id="PTHR47989">
    <property type="entry name" value="OS01G0750732 PROTEIN"/>
    <property type="match status" value="1"/>
</dbReference>
<dbReference type="Proteomes" id="UP000631114">
    <property type="component" value="Unassembled WGS sequence"/>
</dbReference>
<sequence>MSDLLVLVCILSVFLFQCVLSSFSPVDNLLFNCGGTKTLKLDDGRSFEPDLGHLSPNSGIVVSDNETGVLDLYRTARIFKETSNYSISLKQIGRHWLRLHFYPVKNEEYNLTSSVFSVVVNGIPLFHEFCFEKLVNGQSSVLKEYVISVSYSGSKQFILMLSPASNSVAFVNAIEVISVPQGQFPSAAIPTVPLGTDFEVSTNKALETVYRINMGGPLLTPKNDALWRTWEPDQKFLINPAAARNVSVGDPSVIKYPPGVSVEIAPNQVYATAQVMGNADVVQQKFNISWAFEVEHSFNYLVRLHFCDIVSKSLNNLVFNVYINNQTAMSPFDISSKTNELAAAYFVDFVASVSSTSDRLLVQVGPPDMTNLPTTNAILNGLEIMKFSNSVSSLDGFYHTDDNGLKRSKNKKTVVLTIVCSLVVSALLLGIAIALQLYFRHPKKPKHKQVSWLPLPTHVGNSDTKVSIGSYASTSPSHGLGRTLAFSEIREATKNFDESLVLGVGGFGKVYRGVLDNGVVVAVKRGNPQSQQGLVEFRTEIEMLSKLRHRHLVSLIGYCEELNEMILVYEYMAGGPLRKHLYGSGVPPLTWEQRLEICIGAAKGLHYLHTGASESIIHRDVKTTNILLDENLTAKVADFGLSKFGPTLDQTHVSTAVKGSFGYLDPEYFRRQQLTEKSDVYSFGVVLMEVLCARPAINPSLPREQVNIAEWAMHWQKRGHLEHIIDPHVRGSVTLDSLRKFGETAEKCLADYGVERPTMGDVLWNLEYALQLQEASTQSVADESSTNYIPDIPDCITRIENGNYNAEDIVSDHESDAVRSEVFSQLMDPGGR</sequence>
<keyword evidence="11" id="KW-0325">Glycoprotein</keyword>
<dbReference type="PROSITE" id="PS00108">
    <property type="entry name" value="PROTEIN_KINASE_ST"/>
    <property type="match status" value="1"/>
</dbReference>
<dbReference type="FunFam" id="1.10.510.10:FF:000058">
    <property type="entry name" value="Receptor-like protein kinase FERONIA"/>
    <property type="match status" value="1"/>
</dbReference>
<evidence type="ECO:0000256" key="5">
    <source>
        <dbReference type="ARBA" id="ARBA00022729"/>
    </source>
</evidence>
<keyword evidence="17" id="KW-1185">Reference proteome</keyword>
<dbReference type="GO" id="GO:0005524">
    <property type="term" value="F:ATP binding"/>
    <property type="evidence" value="ECO:0007669"/>
    <property type="project" value="UniProtKB-UniRule"/>
</dbReference>
<feature type="transmembrane region" description="Helical" evidence="13">
    <location>
        <begin position="414"/>
        <end position="439"/>
    </location>
</feature>
<evidence type="ECO:0000313" key="17">
    <source>
        <dbReference type="Proteomes" id="UP000631114"/>
    </source>
</evidence>
<dbReference type="InterPro" id="IPR000719">
    <property type="entry name" value="Prot_kinase_dom"/>
</dbReference>
<evidence type="ECO:0000256" key="9">
    <source>
        <dbReference type="ARBA" id="ARBA00022989"/>
    </source>
</evidence>
<evidence type="ECO:0000256" key="13">
    <source>
        <dbReference type="SAM" id="Phobius"/>
    </source>
</evidence>
<dbReference type="Pfam" id="PF12819">
    <property type="entry name" value="Malectin_like"/>
    <property type="match status" value="1"/>
</dbReference>
<dbReference type="PROSITE" id="PS50011">
    <property type="entry name" value="PROTEIN_KINASE_DOM"/>
    <property type="match status" value="1"/>
</dbReference>
<evidence type="ECO:0000256" key="1">
    <source>
        <dbReference type="ARBA" id="ARBA00004167"/>
    </source>
</evidence>